<organism evidence="6">
    <name type="scientific">Candidatus Methanophagaceae archaeon ANME-1 ERB6</name>
    <dbReference type="NCBI Taxonomy" id="2759912"/>
    <lineage>
        <taxon>Archaea</taxon>
        <taxon>Methanobacteriati</taxon>
        <taxon>Methanobacteriota</taxon>
        <taxon>Stenosarchaea group</taxon>
        <taxon>Methanomicrobia</taxon>
        <taxon>Candidatus Methanophagales</taxon>
        <taxon>Candidatus Methanophagaceae</taxon>
    </lineage>
</organism>
<dbReference type="PANTHER" id="PTHR36445:SF1">
    <property type="entry name" value="GTP CYCLOHYDROLASE MPTA"/>
    <property type="match status" value="1"/>
</dbReference>
<keyword evidence="1 4" id="KW-0479">Metal-binding</keyword>
<dbReference type="GO" id="GO:2001118">
    <property type="term" value="P:tetrahydromethanopterin biosynthetic process"/>
    <property type="evidence" value="ECO:0007669"/>
    <property type="project" value="UniProtKB-UniRule"/>
</dbReference>
<gene>
    <name evidence="4 6" type="primary">mptA</name>
    <name evidence="6" type="ORF">GJIJNDME_00020</name>
</gene>
<name>A0A7G9YYQ1_9EURY</name>
<feature type="site" description="May be catalytically important" evidence="4">
    <location>
        <position position="163"/>
    </location>
</feature>
<comment type="subunit">
    <text evidence="4">Homodimer.</text>
</comment>
<dbReference type="GO" id="GO:0005506">
    <property type="term" value="F:iron ion binding"/>
    <property type="evidence" value="ECO:0007669"/>
    <property type="project" value="UniProtKB-UniRule"/>
</dbReference>
<dbReference type="AlphaFoldDB" id="A0A7G9YYQ1"/>
<proteinExistence type="inferred from homology"/>
<dbReference type="NCBIfam" id="TIGR00294">
    <property type="entry name" value="GTP cyclohydrolase MptA"/>
    <property type="match status" value="1"/>
</dbReference>
<evidence type="ECO:0000256" key="2">
    <source>
        <dbReference type="ARBA" id="ARBA00022801"/>
    </source>
</evidence>
<dbReference type="EC" id="3.5.4.39" evidence="4 5"/>
<evidence type="ECO:0000313" key="6">
    <source>
        <dbReference type="EMBL" id="QNO53135.1"/>
    </source>
</evidence>
<sequence>MALPLPDVQAGSPDIKINLTRVGVTGVKKLVEVARAGGKRPVVLISDFHIFVDLPSNIKGANLSRNFEAMYEVLEEAINAPIYEVEELCSEVAKRLLERHDYASIAEIGMRSVYMLKRRTPVMKIQCQEPAIIFAEARAFRNPDGGVRIRKQIGAEVAGMTACPCAQELMRENVEEELTKMGITKEERDAFLNTVPMATHNQRGRGIISIEVEDDIIVPMERIIGIIERSMSAKTYEILKRPDEAKVVEMAHKKTMFVEDCVREMAKRVVEKFTELPDDSVIGIKQINEESIHQHDAVAERIATMGDLRSELKESDNTNKK</sequence>
<comment type="pathway">
    <text evidence="4">Cofactor biosynthesis; 5,6,7,8-tetrahydromethanopterin biosynthesis.</text>
</comment>
<evidence type="ECO:0000256" key="3">
    <source>
        <dbReference type="ARBA" id="ARBA00023004"/>
    </source>
</evidence>
<reference evidence="6" key="1">
    <citation type="submission" date="2020-06" db="EMBL/GenBank/DDBJ databases">
        <title>Unique genomic features of the anaerobic methanotrophic archaea.</title>
        <authorList>
            <person name="Chadwick G.L."/>
            <person name="Skennerton C.T."/>
            <person name="Laso-Perez R."/>
            <person name="Leu A.O."/>
            <person name="Speth D.R."/>
            <person name="Yu H."/>
            <person name="Morgan-Lang C."/>
            <person name="Hatzenpichler R."/>
            <person name="Goudeau D."/>
            <person name="Malmstrom R."/>
            <person name="Brazelton W.J."/>
            <person name="Woyke T."/>
            <person name="Hallam S.J."/>
            <person name="Tyson G.W."/>
            <person name="Wegener G."/>
            <person name="Boetius A."/>
            <person name="Orphan V."/>
        </authorList>
    </citation>
    <scope>NUCLEOTIDE SEQUENCE</scope>
</reference>
<dbReference type="InterPro" id="IPR003801">
    <property type="entry name" value="GTP_cyclohydrolase_FolE2/MptA"/>
</dbReference>
<protein>
    <recommendedName>
        <fullName evidence="4 5">GTP cyclohydrolase MptA</fullName>
        <ecNumber evidence="4 5">3.5.4.39</ecNumber>
    </recommendedName>
    <alternativeName>
        <fullName evidence="4">GTP cyclohydrolase IV</fullName>
    </alternativeName>
</protein>
<accession>A0A7G9YYQ1</accession>
<comment type="catalytic activity">
    <reaction evidence="4">
        <text>GTP + H2O = 7,8-dihydroneopterin 2',3'-cyclic phosphate + formate + diphosphate + H(+)</text>
        <dbReference type="Rhea" id="RHEA:25860"/>
        <dbReference type="ChEBI" id="CHEBI:15377"/>
        <dbReference type="ChEBI" id="CHEBI:15378"/>
        <dbReference type="ChEBI" id="CHEBI:15740"/>
        <dbReference type="ChEBI" id="CHEBI:33019"/>
        <dbReference type="ChEBI" id="CHEBI:37565"/>
        <dbReference type="ChEBI" id="CHEBI:58854"/>
        <dbReference type="EC" id="3.5.4.39"/>
    </reaction>
</comment>
<comment type="function">
    <text evidence="4">Converts GTP to 7,8-dihydro-D-neopterin 2',3'-cyclic phosphate, the first intermediate in the biosynthesis of coenzyme methanopterin.</text>
</comment>
<dbReference type="GO" id="GO:0003934">
    <property type="term" value="F:GTP cyclohydrolase I activity"/>
    <property type="evidence" value="ECO:0007669"/>
    <property type="project" value="InterPro"/>
</dbReference>
<keyword evidence="3 4" id="KW-0408">Iron</keyword>
<evidence type="ECO:0000256" key="4">
    <source>
        <dbReference type="HAMAP-Rule" id="MF_01527"/>
    </source>
</evidence>
<dbReference type="InterPro" id="IPR022840">
    <property type="entry name" value="GTP_cyclohydrolase_MptA"/>
</dbReference>
<dbReference type="Gene3D" id="3.10.270.10">
    <property type="entry name" value="Urate Oxidase"/>
    <property type="match status" value="1"/>
</dbReference>
<comment type="similarity">
    <text evidence="4">Belongs to the GTP cyclohydrolase IV family.</text>
</comment>
<keyword evidence="2 4" id="KW-0378">Hydrolase</keyword>
<evidence type="ECO:0000256" key="5">
    <source>
        <dbReference type="NCBIfam" id="TIGR00294"/>
    </source>
</evidence>
<dbReference type="UniPathway" id="UPA00065"/>
<evidence type="ECO:0000256" key="1">
    <source>
        <dbReference type="ARBA" id="ARBA00022723"/>
    </source>
</evidence>
<comment type="cofactor">
    <cofactor evidence="4">
        <name>Fe(2+)</name>
        <dbReference type="ChEBI" id="CHEBI:29033"/>
    </cofactor>
    <text evidence="4">Binds 1 Fe(2+) ion per subunit.</text>
</comment>
<dbReference type="PANTHER" id="PTHR36445">
    <property type="entry name" value="GTP CYCLOHYDROLASE MPTA"/>
    <property type="match status" value="1"/>
</dbReference>
<dbReference type="Pfam" id="PF02649">
    <property type="entry name" value="GCHY-1"/>
    <property type="match status" value="1"/>
</dbReference>
<dbReference type="GO" id="GO:0044682">
    <property type="term" value="F:GTP cyclohydrolase IV activity"/>
    <property type="evidence" value="ECO:0007669"/>
    <property type="project" value="UniProtKB-UniRule"/>
</dbReference>
<dbReference type="HAMAP" id="MF_01527_A">
    <property type="entry name" value="GTP_cyclohydrol_A"/>
    <property type="match status" value="1"/>
</dbReference>
<dbReference type="EMBL" id="MT631532">
    <property type="protein sequence ID" value="QNO53135.1"/>
    <property type="molecule type" value="Genomic_DNA"/>
</dbReference>